<feature type="chain" id="PRO_5046969983" description="CHRD domain-containing protein" evidence="1">
    <location>
        <begin position="23"/>
        <end position="182"/>
    </location>
</feature>
<organism evidence="3 4">
    <name type="scientific">Volvox africanus</name>
    <dbReference type="NCBI Taxonomy" id="51714"/>
    <lineage>
        <taxon>Eukaryota</taxon>
        <taxon>Viridiplantae</taxon>
        <taxon>Chlorophyta</taxon>
        <taxon>core chlorophytes</taxon>
        <taxon>Chlorophyceae</taxon>
        <taxon>CS clade</taxon>
        <taxon>Chlamydomonadales</taxon>
        <taxon>Volvocaceae</taxon>
        <taxon>Volvox</taxon>
    </lineage>
</organism>
<sequence>MPAFRTILHAIAALVLLRLSAAAVEERRVADSPKGPAGAIIAVANLTGTPGASGRVVFNWYNNRGNVNVTLKGSLTNITMSHIRLRNMTLGNPIIAGILPRMVSWIPKMLDPPVSFTNSYTFNATFDARYLKMIRSDMTANTFLSLLGQGSLYVSVSTTGQPGGALQGPLICKGDCKSHTGY</sequence>
<evidence type="ECO:0000313" key="4">
    <source>
        <dbReference type="Proteomes" id="UP001165090"/>
    </source>
</evidence>
<proteinExistence type="predicted"/>
<keyword evidence="4" id="KW-1185">Reference proteome</keyword>
<dbReference type="Proteomes" id="UP001165090">
    <property type="component" value="Unassembled WGS sequence"/>
</dbReference>
<dbReference type="InterPro" id="IPR010895">
    <property type="entry name" value="CHRD"/>
</dbReference>
<comment type="caution">
    <text evidence="3">The sequence shown here is derived from an EMBL/GenBank/DDBJ whole genome shotgun (WGS) entry which is preliminary data.</text>
</comment>
<evidence type="ECO:0000256" key="1">
    <source>
        <dbReference type="SAM" id="SignalP"/>
    </source>
</evidence>
<reference evidence="3 4" key="1">
    <citation type="journal article" date="2023" name="IScience">
        <title>Expanded male sex-determining region conserved during the evolution of homothallism in the green alga Volvox.</title>
        <authorList>
            <person name="Yamamoto K."/>
            <person name="Matsuzaki R."/>
            <person name="Mahakham W."/>
            <person name="Heman W."/>
            <person name="Sekimoto H."/>
            <person name="Kawachi M."/>
            <person name="Minakuchi Y."/>
            <person name="Toyoda A."/>
            <person name="Nozaki H."/>
        </authorList>
    </citation>
    <scope>NUCLEOTIDE SEQUENCE [LARGE SCALE GENOMIC DNA]</scope>
    <source>
        <strain evidence="3 4">NIES-4468</strain>
    </source>
</reference>
<protein>
    <recommendedName>
        <fullName evidence="2">CHRD domain-containing protein</fullName>
    </recommendedName>
</protein>
<evidence type="ECO:0000313" key="3">
    <source>
        <dbReference type="EMBL" id="GLI69947.1"/>
    </source>
</evidence>
<dbReference type="Pfam" id="PF07452">
    <property type="entry name" value="CHRD"/>
    <property type="match status" value="1"/>
</dbReference>
<name>A0ABQ5SJ02_9CHLO</name>
<feature type="signal peptide" evidence="1">
    <location>
        <begin position="1"/>
        <end position="22"/>
    </location>
</feature>
<dbReference type="EMBL" id="BSDZ01000089">
    <property type="protein sequence ID" value="GLI69947.1"/>
    <property type="molecule type" value="Genomic_DNA"/>
</dbReference>
<feature type="domain" description="CHRD" evidence="2">
    <location>
        <begin position="48"/>
        <end position="169"/>
    </location>
</feature>
<evidence type="ECO:0000259" key="2">
    <source>
        <dbReference type="Pfam" id="PF07452"/>
    </source>
</evidence>
<keyword evidence="1" id="KW-0732">Signal</keyword>
<accession>A0ABQ5SJ02</accession>
<gene>
    <name evidence="3" type="ORF">VaNZ11_014686</name>
</gene>